<organism evidence="1 2">
    <name type="scientific">Rhizobium wenxiniae</name>
    <dbReference type="NCBI Taxonomy" id="1737357"/>
    <lineage>
        <taxon>Bacteria</taxon>
        <taxon>Pseudomonadati</taxon>
        <taxon>Pseudomonadota</taxon>
        <taxon>Alphaproteobacteria</taxon>
        <taxon>Hyphomicrobiales</taxon>
        <taxon>Rhizobiaceae</taxon>
        <taxon>Rhizobium/Agrobacterium group</taxon>
        <taxon>Rhizobium</taxon>
    </lineage>
</organism>
<proteinExistence type="predicted"/>
<sequence length="214" mass="24253">MPKEAAVISLKESLSSHNIELFKFGTPLLSIAERLGPPKRWITNAFDQPVPLYWLYPGGLELSFEPEPPYVLTAYKLSPVGAHKGRTTNFSYYVRMRNDFPMLETSVSGFLRSGLWDLERVKVGICAEPNYPVLDICIGCLRIPFLMSSENEEALEDQISDCGNDLKRRIALLDPACDFFGAYFSLEDVEAERFPRDGWTTISGEEYLRQLDLA</sequence>
<comment type="caution">
    <text evidence="1">The sequence shown here is derived from an EMBL/GenBank/DDBJ whole genome shotgun (WGS) entry which is preliminary data.</text>
</comment>
<accession>A0A7W9YAI1</accession>
<dbReference type="RefSeq" id="WP_183996006.1">
    <property type="nucleotide sequence ID" value="NZ_BMHW01000007.1"/>
</dbReference>
<evidence type="ECO:0000313" key="1">
    <source>
        <dbReference type="EMBL" id="MBB6165046.1"/>
    </source>
</evidence>
<evidence type="ECO:0000313" key="2">
    <source>
        <dbReference type="Proteomes" id="UP000547879"/>
    </source>
</evidence>
<gene>
    <name evidence="1" type="ORF">HNQ72_004891</name>
</gene>
<name>A0A7W9YAI1_9HYPH</name>
<keyword evidence="2" id="KW-1185">Reference proteome</keyword>
<reference evidence="1 2" key="1">
    <citation type="submission" date="2020-08" db="EMBL/GenBank/DDBJ databases">
        <title>Genomic Encyclopedia of Type Strains, Phase IV (KMG-IV): sequencing the most valuable type-strain genomes for metagenomic binning, comparative biology and taxonomic classification.</title>
        <authorList>
            <person name="Goeker M."/>
        </authorList>
    </citation>
    <scope>NUCLEOTIDE SEQUENCE [LARGE SCALE GENOMIC DNA]</scope>
    <source>
        <strain evidence="1 2">DSM 100734</strain>
    </source>
</reference>
<dbReference type="Proteomes" id="UP000547879">
    <property type="component" value="Unassembled WGS sequence"/>
</dbReference>
<protein>
    <submittedName>
        <fullName evidence="1">Uncharacterized protein</fullName>
    </submittedName>
</protein>
<dbReference type="EMBL" id="JACHEG010000007">
    <property type="protein sequence ID" value="MBB6165046.1"/>
    <property type="molecule type" value="Genomic_DNA"/>
</dbReference>
<dbReference type="AlphaFoldDB" id="A0A7W9YAI1"/>